<dbReference type="AlphaFoldDB" id="I4C6U2"/>
<accession>I4C6U2</accession>
<dbReference type="KEGG" id="dti:Desti_2603"/>
<evidence type="ECO:0000259" key="2">
    <source>
        <dbReference type="Pfam" id="PF00535"/>
    </source>
</evidence>
<evidence type="ECO:0000313" key="3">
    <source>
        <dbReference type="EMBL" id="AFM25283.1"/>
    </source>
</evidence>
<dbReference type="CDD" id="cd02511">
    <property type="entry name" value="Beta4Glucosyltransferase"/>
    <property type="match status" value="1"/>
</dbReference>
<name>I4C6U2_DESTA</name>
<dbReference type="Gene3D" id="3.90.550.10">
    <property type="entry name" value="Spore Coat Polysaccharide Biosynthesis Protein SpsA, Chain A"/>
    <property type="match status" value="1"/>
</dbReference>
<keyword evidence="4" id="KW-1185">Reference proteome</keyword>
<dbReference type="InterPro" id="IPR001173">
    <property type="entry name" value="Glyco_trans_2-like"/>
</dbReference>
<reference evidence="4" key="1">
    <citation type="submission" date="2012-06" db="EMBL/GenBank/DDBJ databases">
        <title>Complete sequence of chromosome of Desulfomonile tiedjei DSM 6799.</title>
        <authorList>
            <person name="Lucas S."/>
            <person name="Copeland A."/>
            <person name="Lapidus A."/>
            <person name="Glavina del Rio T."/>
            <person name="Dalin E."/>
            <person name="Tice H."/>
            <person name="Bruce D."/>
            <person name="Goodwin L."/>
            <person name="Pitluck S."/>
            <person name="Peters L."/>
            <person name="Ovchinnikova G."/>
            <person name="Zeytun A."/>
            <person name="Lu M."/>
            <person name="Kyrpides N."/>
            <person name="Mavromatis K."/>
            <person name="Ivanova N."/>
            <person name="Brettin T."/>
            <person name="Detter J.C."/>
            <person name="Han C."/>
            <person name="Larimer F."/>
            <person name="Land M."/>
            <person name="Hauser L."/>
            <person name="Markowitz V."/>
            <person name="Cheng J.-F."/>
            <person name="Hugenholtz P."/>
            <person name="Woyke T."/>
            <person name="Wu D."/>
            <person name="Spring S."/>
            <person name="Schroeder M."/>
            <person name="Brambilla E."/>
            <person name="Klenk H.-P."/>
            <person name="Eisen J.A."/>
        </authorList>
    </citation>
    <scope>NUCLEOTIDE SEQUENCE [LARGE SCALE GENOMIC DNA]</scope>
    <source>
        <strain evidence="4">ATCC 49306 / DSM 6799 / DCB-1</strain>
    </source>
</reference>
<dbReference type="OrthoDB" id="9815923at2"/>
<dbReference type="EMBL" id="CP003360">
    <property type="protein sequence ID" value="AFM25283.1"/>
    <property type="molecule type" value="Genomic_DNA"/>
</dbReference>
<organism evidence="3 4">
    <name type="scientific">Desulfomonile tiedjei (strain ATCC 49306 / DSM 6799 / DCB-1)</name>
    <dbReference type="NCBI Taxonomy" id="706587"/>
    <lineage>
        <taxon>Bacteria</taxon>
        <taxon>Pseudomonadati</taxon>
        <taxon>Thermodesulfobacteriota</taxon>
        <taxon>Desulfomonilia</taxon>
        <taxon>Desulfomonilales</taxon>
        <taxon>Desulfomonilaceae</taxon>
        <taxon>Desulfomonile</taxon>
    </lineage>
</organism>
<dbReference type="HOGENOM" id="CLU_065962_0_0_7"/>
<evidence type="ECO:0000256" key="1">
    <source>
        <dbReference type="ARBA" id="ARBA00038494"/>
    </source>
</evidence>
<dbReference type="PANTHER" id="PTHR43630:SF2">
    <property type="entry name" value="GLYCOSYLTRANSFERASE"/>
    <property type="match status" value="1"/>
</dbReference>
<dbReference type="PANTHER" id="PTHR43630">
    <property type="entry name" value="POLY-BETA-1,6-N-ACETYL-D-GLUCOSAMINE SYNTHASE"/>
    <property type="match status" value="1"/>
</dbReference>
<gene>
    <name evidence="3" type="ordered locus">Desti_2603</name>
</gene>
<proteinExistence type="inferred from homology"/>
<dbReference type="GO" id="GO:0016740">
    <property type="term" value="F:transferase activity"/>
    <property type="evidence" value="ECO:0007669"/>
    <property type="project" value="UniProtKB-KW"/>
</dbReference>
<feature type="domain" description="Glycosyltransferase 2-like" evidence="2">
    <location>
        <begin position="13"/>
        <end position="131"/>
    </location>
</feature>
<dbReference type="InterPro" id="IPR029044">
    <property type="entry name" value="Nucleotide-diphossugar_trans"/>
</dbReference>
<protein>
    <submittedName>
        <fullName evidence="3">Glycosyl transferase</fullName>
    </submittedName>
</protein>
<dbReference type="Pfam" id="PF00535">
    <property type="entry name" value="Glycos_transf_2"/>
    <property type="match status" value="1"/>
</dbReference>
<dbReference type="SUPFAM" id="SSF53448">
    <property type="entry name" value="Nucleotide-diphospho-sugar transferases"/>
    <property type="match status" value="1"/>
</dbReference>
<sequence>MTQSPDSQQPLLSVAVIAKNEADRIRALLDSVKFADEVLVVDSGSTDETVELCRSLGARVIHQDWMGYAAQKQFAMDSASGQWVLSLDADEAISPESANEITAAIRSCGHEVHGFSLPRLSRYLNRWIRHGGWYPDRKIRLVQKGFGTWTGDGLHEKLEVSGIINKLQCPILHYVYRDISDQIDTINRFSTVHADHRRPAGPIHILFGLFHAAGKFLECAIWKLGILDGIPGFIIAVNSSFYVFLKHAKAWEKSLPDTNAHSKE</sequence>
<dbReference type="Proteomes" id="UP000006055">
    <property type="component" value="Chromosome"/>
</dbReference>
<keyword evidence="3" id="KW-0808">Transferase</keyword>
<evidence type="ECO:0000313" key="4">
    <source>
        <dbReference type="Proteomes" id="UP000006055"/>
    </source>
</evidence>
<dbReference type="STRING" id="706587.Desti_2603"/>
<dbReference type="RefSeq" id="WP_014810424.1">
    <property type="nucleotide sequence ID" value="NC_018025.1"/>
</dbReference>
<comment type="similarity">
    <text evidence="1">Belongs to the glycosyltransferase 2 family. WaaE/KdtX subfamily.</text>
</comment>
<dbReference type="eggNOG" id="COG1216">
    <property type="taxonomic scope" value="Bacteria"/>
</dbReference>